<evidence type="ECO:0000256" key="1">
    <source>
        <dbReference type="ARBA" id="ARBA00006484"/>
    </source>
</evidence>
<organism evidence="3 4">
    <name type="scientific">Pseudomonas benzenivorans</name>
    <dbReference type="NCBI Taxonomy" id="556533"/>
    <lineage>
        <taxon>Bacteria</taxon>
        <taxon>Pseudomonadati</taxon>
        <taxon>Pseudomonadota</taxon>
        <taxon>Gammaproteobacteria</taxon>
        <taxon>Pseudomonadales</taxon>
        <taxon>Pseudomonadaceae</taxon>
        <taxon>Pseudomonas</taxon>
    </lineage>
</organism>
<keyword evidence="2" id="KW-0560">Oxidoreductase</keyword>
<dbReference type="InterPro" id="IPR002347">
    <property type="entry name" value="SDR_fam"/>
</dbReference>
<evidence type="ECO:0000256" key="2">
    <source>
        <dbReference type="ARBA" id="ARBA00023002"/>
    </source>
</evidence>
<dbReference type="Gene3D" id="3.40.50.720">
    <property type="entry name" value="NAD(P)-binding Rossmann-like Domain"/>
    <property type="match status" value="1"/>
</dbReference>
<evidence type="ECO:0000313" key="4">
    <source>
        <dbReference type="Proteomes" id="UP001059672"/>
    </source>
</evidence>
<gene>
    <name evidence="3" type="ORF">KDW96_13995</name>
</gene>
<proteinExistence type="inferred from homology"/>
<dbReference type="Proteomes" id="UP001059672">
    <property type="component" value="Chromosome"/>
</dbReference>
<dbReference type="NCBIfam" id="NF009466">
    <property type="entry name" value="PRK12826.1-2"/>
    <property type="match status" value="1"/>
</dbReference>
<sequence length="260" mass="26855">MFDDLQQQRVMISAGASGIGRATALAFLAAGARVHVCDVNAEALEALLGEHPALCGSLVDIGDEAEVHRWFAEAQAVLGGLDVLVNNAGIAGPAGHLEGLESEAWRATFDVNLHSTFYCCKQALPLMKAAGSGSIINISSTAGIMGYPLRTPYAAAKWAVTGLSKSLAMEVGDHGIRVNAICPGSISGARMDGVIAREAKASGKSEEAVRAAYVSQCSLKTFIDPEDIAAMILFLSSKAGAKITGQALSVDGDTHTLANA</sequence>
<evidence type="ECO:0000313" key="3">
    <source>
        <dbReference type="EMBL" id="UTW06296.1"/>
    </source>
</evidence>
<accession>A0ABY5H3E6</accession>
<comment type="similarity">
    <text evidence="1">Belongs to the short-chain dehydrogenases/reductases (SDR) family.</text>
</comment>
<protein>
    <submittedName>
        <fullName evidence="3">SDR family oxidoreductase</fullName>
    </submittedName>
</protein>
<dbReference type="EMBL" id="CP073346">
    <property type="protein sequence ID" value="UTW06296.1"/>
    <property type="molecule type" value="Genomic_DNA"/>
</dbReference>
<dbReference type="Pfam" id="PF13561">
    <property type="entry name" value="adh_short_C2"/>
    <property type="match status" value="1"/>
</dbReference>
<dbReference type="InterPro" id="IPR020904">
    <property type="entry name" value="Sc_DH/Rdtase_CS"/>
</dbReference>
<dbReference type="InterPro" id="IPR036291">
    <property type="entry name" value="NAD(P)-bd_dom_sf"/>
</dbReference>
<name>A0ABY5H3E6_9PSED</name>
<dbReference type="PRINTS" id="PR00081">
    <property type="entry name" value="GDHRDH"/>
</dbReference>
<dbReference type="CDD" id="cd05233">
    <property type="entry name" value="SDR_c"/>
    <property type="match status" value="1"/>
</dbReference>
<dbReference type="PANTHER" id="PTHR24321">
    <property type="entry name" value="DEHYDROGENASES, SHORT CHAIN"/>
    <property type="match status" value="1"/>
</dbReference>
<keyword evidence="4" id="KW-1185">Reference proteome</keyword>
<dbReference type="SUPFAM" id="SSF51735">
    <property type="entry name" value="NAD(P)-binding Rossmann-fold domains"/>
    <property type="match status" value="1"/>
</dbReference>
<dbReference type="RefSeq" id="WP_255836875.1">
    <property type="nucleotide sequence ID" value="NZ_CP073346.1"/>
</dbReference>
<reference evidence="3" key="1">
    <citation type="submission" date="2021-04" db="EMBL/GenBank/DDBJ databases">
        <title>Oceanospirillales bacteria with DddD are important DMSP degraders in coastal seawater.</title>
        <authorList>
            <person name="Liu J."/>
        </authorList>
    </citation>
    <scope>NUCLEOTIDE SEQUENCE</scope>
    <source>
        <strain evidence="3">D13-4</strain>
    </source>
</reference>
<dbReference type="PRINTS" id="PR00080">
    <property type="entry name" value="SDRFAMILY"/>
</dbReference>
<dbReference type="PROSITE" id="PS00061">
    <property type="entry name" value="ADH_SHORT"/>
    <property type="match status" value="1"/>
</dbReference>
<dbReference type="PANTHER" id="PTHR24321:SF8">
    <property type="entry name" value="ESTRADIOL 17-BETA-DEHYDROGENASE 8-RELATED"/>
    <property type="match status" value="1"/>
</dbReference>